<dbReference type="AlphaFoldDB" id="A0A1E7L5Q4"/>
<comment type="caution">
    <text evidence="1">The sequence shown here is derived from an EMBL/GenBank/DDBJ whole genome shotgun (WGS) entry which is preliminary data.</text>
</comment>
<keyword evidence="2" id="KW-1185">Reference proteome</keyword>
<evidence type="ECO:0008006" key="3">
    <source>
        <dbReference type="Google" id="ProtNLM"/>
    </source>
</evidence>
<sequence>MLAAILDRPLLSAEFGAARLLVAEEHQGPVVALAHALPPVEWLMSMDDQLGRELCALLSRSLVELEAVAVAPGARGRGLG</sequence>
<protein>
    <recommendedName>
        <fullName evidence="3">N-acetyltransferase domain-containing protein</fullName>
    </recommendedName>
</protein>
<proteinExistence type="predicted"/>
<organism evidence="1 2">
    <name type="scientific">Streptomyces nanshensis</name>
    <dbReference type="NCBI Taxonomy" id="518642"/>
    <lineage>
        <taxon>Bacteria</taxon>
        <taxon>Bacillati</taxon>
        <taxon>Actinomycetota</taxon>
        <taxon>Actinomycetes</taxon>
        <taxon>Kitasatosporales</taxon>
        <taxon>Streptomycetaceae</taxon>
        <taxon>Streptomyces</taxon>
    </lineage>
</organism>
<dbReference type="SUPFAM" id="SSF55729">
    <property type="entry name" value="Acyl-CoA N-acyltransferases (Nat)"/>
    <property type="match status" value="1"/>
</dbReference>
<dbReference type="InterPro" id="IPR016181">
    <property type="entry name" value="Acyl_CoA_acyltransferase"/>
</dbReference>
<dbReference type="Gene3D" id="3.40.630.30">
    <property type="match status" value="1"/>
</dbReference>
<feature type="non-terminal residue" evidence="1">
    <location>
        <position position="80"/>
    </location>
</feature>
<evidence type="ECO:0000313" key="1">
    <source>
        <dbReference type="EMBL" id="OEV11509.1"/>
    </source>
</evidence>
<dbReference type="EMBL" id="LJGW01000219">
    <property type="protein sequence ID" value="OEV11509.1"/>
    <property type="molecule type" value="Genomic_DNA"/>
</dbReference>
<dbReference type="Proteomes" id="UP000176005">
    <property type="component" value="Unassembled WGS sequence"/>
</dbReference>
<name>A0A1E7L5Q4_9ACTN</name>
<accession>A0A1E7L5Q4</accession>
<evidence type="ECO:0000313" key="2">
    <source>
        <dbReference type="Proteomes" id="UP000176005"/>
    </source>
</evidence>
<reference evidence="1 2" key="1">
    <citation type="journal article" date="2016" name="Front. Microbiol.">
        <title>Comparative Genomics Analysis of Streptomyces Species Reveals Their Adaptation to the Marine Environment and Their Diversity at the Genomic Level.</title>
        <authorList>
            <person name="Tian X."/>
            <person name="Zhang Z."/>
            <person name="Yang T."/>
            <person name="Chen M."/>
            <person name="Li J."/>
            <person name="Chen F."/>
            <person name="Yang J."/>
            <person name="Li W."/>
            <person name="Zhang B."/>
            <person name="Zhang Z."/>
            <person name="Wu J."/>
            <person name="Zhang C."/>
            <person name="Long L."/>
            <person name="Xiao J."/>
        </authorList>
    </citation>
    <scope>NUCLEOTIDE SEQUENCE [LARGE SCALE GENOMIC DNA]</scope>
    <source>
        <strain evidence="1 2">SCSIO 10429</strain>
    </source>
</reference>
<gene>
    <name evidence="1" type="ORF">AN218_12550</name>
</gene>